<accession>A0A9W8J6N3</accession>
<name>A0A9W8J6N3_9AGAR</name>
<proteinExistence type="predicted"/>
<keyword evidence="3" id="KW-1185">Reference proteome</keyword>
<dbReference type="OrthoDB" id="3025610at2759"/>
<comment type="caution">
    <text evidence="2">The sequence shown here is derived from an EMBL/GenBank/DDBJ whole genome shotgun (WGS) entry which is preliminary data.</text>
</comment>
<protein>
    <submittedName>
        <fullName evidence="2">Uncharacterized protein</fullName>
    </submittedName>
</protein>
<dbReference type="EMBL" id="JANBPK010000891">
    <property type="protein sequence ID" value="KAJ2929175.1"/>
    <property type="molecule type" value="Genomic_DNA"/>
</dbReference>
<evidence type="ECO:0000313" key="3">
    <source>
        <dbReference type="Proteomes" id="UP001140091"/>
    </source>
</evidence>
<evidence type="ECO:0000256" key="1">
    <source>
        <dbReference type="SAM" id="MobiDB-lite"/>
    </source>
</evidence>
<evidence type="ECO:0000313" key="2">
    <source>
        <dbReference type="EMBL" id="KAJ2929175.1"/>
    </source>
</evidence>
<organism evidence="2 3">
    <name type="scientific">Candolleomyces eurysporus</name>
    <dbReference type="NCBI Taxonomy" id="2828524"/>
    <lineage>
        <taxon>Eukaryota</taxon>
        <taxon>Fungi</taxon>
        <taxon>Dikarya</taxon>
        <taxon>Basidiomycota</taxon>
        <taxon>Agaricomycotina</taxon>
        <taxon>Agaricomycetes</taxon>
        <taxon>Agaricomycetidae</taxon>
        <taxon>Agaricales</taxon>
        <taxon>Agaricineae</taxon>
        <taxon>Psathyrellaceae</taxon>
        <taxon>Candolleomyces</taxon>
    </lineage>
</organism>
<dbReference type="Proteomes" id="UP001140091">
    <property type="component" value="Unassembled WGS sequence"/>
</dbReference>
<feature type="compositionally biased region" description="Basic residues" evidence="1">
    <location>
        <begin position="111"/>
        <end position="122"/>
    </location>
</feature>
<feature type="region of interest" description="Disordered" evidence="1">
    <location>
        <begin position="103"/>
        <end position="129"/>
    </location>
</feature>
<dbReference type="AlphaFoldDB" id="A0A9W8J6N3"/>
<sequence length="324" mass="35840">MSSELGSGGDVGIPGFNWRSFVKNCRTCGEKNVSGRYVNCRKCRQINKAKEDEKKRRKLQLQLALARTLADGSGDENATFTKPAQPFVGSDDAIGGGERMALSGAGANIPRKPKTTKAKAKPKVPVPLRDLGGTEKELAVLMMKRYVKHQARQRGITSSPQAATDPKLGREYQTATALYGGIRSKCNASRKIQFCGFHTIIPTPEIDQKKRLDLVILDSRQIARVPFDQHAPISRQKTKDDSMYNATFKCACSTFDPMFQPKGAYEALQWQRQRRKAETNGERGECHGTVKIVVERDTTSHPFGIEGQRISVAIEHPGPEARPV</sequence>
<gene>
    <name evidence="2" type="ORF">H1R20_g7931</name>
</gene>
<feature type="non-terminal residue" evidence="2">
    <location>
        <position position="324"/>
    </location>
</feature>
<reference evidence="2" key="1">
    <citation type="submission" date="2022-06" db="EMBL/GenBank/DDBJ databases">
        <title>Genome Sequence of Candolleomyces eurysporus.</title>
        <authorList>
            <person name="Buettner E."/>
        </authorList>
    </citation>
    <scope>NUCLEOTIDE SEQUENCE</scope>
    <source>
        <strain evidence="2">VTCC 930004</strain>
    </source>
</reference>